<organism evidence="1 2">
    <name type="scientific">Canavalia gladiata</name>
    <name type="common">Sword bean</name>
    <name type="synonym">Dolichos gladiatus</name>
    <dbReference type="NCBI Taxonomy" id="3824"/>
    <lineage>
        <taxon>Eukaryota</taxon>
        <taxon>Viridiplantae</taxon>
        <taxon>Streptophyta</taxon>
        <taxon>Embryophyta</taxon>
        <taxon>Tracheophyta</taxon>
        <taxon>Spermatophyta</taxon>
        <taxon>Magnoliopsida</taxon>
        <taxon>eudicotyledons</taxon>
        <taxon>Gunneridae</taxon>
        <taxon>Pentapetalae</taxon>
        <taxon>rosids</taxon>
        <taxon>fabids</taxon>
        <taxon>Fabales</taxon>
        <taxon>Fabaceae</taxon>
        <taxon>Papilionoideae</taxon>
        <taxon>50 kb inversion clade</taxon>
        <taxon>NPAAA clade</taxon>
        <taxon>indigoferoid/millettioid clade</taxon>
        <taxon>Phaseoleae</taxon>
        <taxon>Canavalia</taxon>
    </lineage>
</organism>
<proteinExistence type="predicted"/>
<keyword evidence="2" id="KW-1185">Reference proteome</keyword>
<sequence length="100" mass="11562">MIMVLCSPGLLQNQKQNFKLNTSLPLIMQRDQERIFRLTLWLLRPIISKLITRIPINELGLAWNLPQQCQVERLTEHKATDVYPDHLSALTISQPPDPCC</sequence>
<gene>
    <name evidence="1" type="ORF">VNO77_20432</name>
</gene>
<dbReference type="EMBL" id="JAYMYQ010000004">
    <property type="protein sequence ID" value="KAK7339750.1"/>
    <property type="molecule type" value="Genomic_DNA"/>
</dbReference>
<protein>
    <submittedName>
        <fullName evidence="1">Uncharacterized protein</fullName>
    </submittedName>
</protein>
<accession>A0AAN9LP78</accession>
<name>A0AAN9LP78_CANGL</name>
<comment type="caution">
    <text evidence="1">The sequence shown here is derived from an EMBL/GenBank/DDBJ whole genome shotgun (WGS) entry which is preliminary data.</text>
</comment>
<evidence type="ECO:0000313" key="1">
    <source>
        <dbReference type="EMBL" id="KAK7339750.1"/>
    </source>
</evidence>
<evidence type="ECO:0000313" key="2">
    <source>
        <dbReference type="Proteomes" id="UP001367508"/>
    </source>
</evidence>
<dbReference type="AlphaFoldDB" id="A0AAN9LP78"/>
<reference evidence="1 2" key="1">
    <citation type="submission" date="2024-01" db="EMBL/GenBank/DDBJ databases">
        <title>The genomes of 5 underutilized Papilionoideae crops provide insights into root nodulation and disease resistanc.</title>
        <authorList>
            <person name="Jiang F."/>
        </authorList>
    </citation>
    <scope>NUCLEOTIDE SEQUENCE [LARGE SCALE GENOMIC DNA]</scope>
    <source>
        <strain evidence="1">LVBAO_FW01</strain>
        <tissue evidence="1">Leaves</tissue>
    </source>
</reference>
<dbReference type="Proteomes" id="UP001367508">
    <property type="component" value="Unassembled WGS sequence"/>
</dbReference>